<dbReference type="InterPro" id="IPR046871">
    <property type="entry name" value="Pro_CA_2"/>
</dbReference>
<dbReference type="Pfam" id="PF20393">
    <property type="entry name" value="Pro_CA_2"/>
    <property type="match status" value="1"/>
</dbReference>
<comment type="caution">
    <text evidence="1">The sequence shown here is derived from an EMBL/GenBank/DDBJ whole genome shotgun (WGS) entry which is preliminary data.</text>
</comment>
<dbReference type="InterPro" id="IPR036874">
    <property type="entry name" value="Carbonic_anhydrase_sf"/>
</dbReference>
<dbReference type="Proteomes" id="UP000178529">
    <property type="component" value="Unassembled WGS sequence"/>
</dbReference>
<evidence type="ECO:0000313" key="1">
    <source>
        <dbReference type="EMBL" id="OHA68093.1"/>
    </source>
</evidence>
<dbReference type="Gene3D" id="3.40.1050.10">
    <property type="entry name" value="Carbonic anhydrase"/>
    <property type="match status" value="1"/>
</dbReference>
<dbReference type="AlphaFoldDB" id="A0A1G2R5L0"/>
<proteinExistence type="predicted"/>
<gene>
    <name evidence="1" type="ORF">A3J68_00975</name>
</gene>
<organism evidence="1 2">
    <name type="scientific">Candidatus Wildermuthbacteria bacterium RIFCSPHIGHO2_02_FULL_48_16</name>
    <dbReference type="NCBI Taxonomy" id="1802453"/>
    <lineage>
        <taxon>Bacteria</taxon>
        <taxon>Candidatus Wildermuthiibacteriota</taxon>
    </lineage>
</organism>
<sequence length="132" mass="14901">MEQHTCKALVLHCIDFRFRKNLAEFLEGKFGDSYDLVSVAGGVKSLVSNIQDNNFILEQIRISNKLHKPELFVLIQHEDCGAYGGSVAFGDFSTEQEAQNQELEKAEAFLRKEFSQPVEKYLAKLSGETITL</sequence>
<evidence type="ECO:0008006" key="3">
    <source>
        <dbReference type="Google" id="ProtNLM"/>
    </source>
</evidence>
<dbReference type="EMBL" id="MHTY01000031">
    <property type="protein sequence ID" value="OHA68093.1"/>
    <property type="molecule type" value="Genomic_DNA"/>
</dbReference>
<name>A0A1G2R5L0_9BACT</name>
<reference evidence="1 2" key="1">
    <citation type="journal article" date="2016" name="Nat. Commun.">
        <title>Thousands of microbial genomes shed light on interconnected biogeochemical processes in an aquifer system.</title>
        <authorList>
            <person name="Anantharaman K."/>
            <person name="Brown C.T."/>
            <person name="Hug L.A."/>
            <person name="Sharon I."/>
            <person name="Castelle C.J."/>
            <person name="Probst A.J."/>
            <person name="Thomas B.C."/>
            <person name="Singh A."/>
            <person name="Wilkins M.J."/>
            <person name="Karaoz U."/>
            <person name="Brodie E.L."/>
            <person name="Williams K.H."/>
            <person name="Hubbard S.S."/>
            <person name="Banfield J.F."/>
        </authorList>
    </citation>
    <scope>NUCLEOTIDE SEQUENCE [LARGE SCALE GENOMIC DNA]</scope>
</reference>
<dbReference type="GO" id="GO:0004089">
    <property type="term" value="F:carbonate dehydratase activity"/>
    <property type="evidence" value="ECO:0007669"/>
    <property type="project" value="InterPro"/>
</dbReference>
<protein>
    <recommendedName>
        <fullName evidence="3">Carbonic anhydrase</fullName>
    </recommendedName>
</protein>
<evidence type="ECO:0000313" key="2">
    <source>
        <dbReference type="Proteomes" id="UP000178529"/>
    </source>
</evidence>
<accession>A0A1G2R5L0</accession>
<dbReference type="GO" id="GO:0008270">
    <property type="term" value="F:zinc ion binding"/>
    <property type="evidence" value="ECO:0007669"/>
    <property type="project" value="InterPro"/>
</dbReference>
<dbReference type="SUPFAM" id="SSF53056">
    <property type="entry name" value="beta-carbonic anhydrase, cab"/>
    <property type="match status" value="1"/>
</dbReference>